<dbReference type="NCBIfam" id="TIGR00049">
    <property type="entry name" value="iron-sulfur cluster assembly accessory protein"/>
    <property type="match status" value="1"/>
</dbReference>
<accession>A0AAW7XKS0</accession>
<sequence>MTESVNYETTMVFTDAAANKVKSLIEEEQNDSLKLRVYITGGGCAGFSYGFTFDEAVAEDDTQIQNHGVTMVVDPMSFQYLQGSEVDYSEGLHGSQFTVKNPNATTTCGCGSSFSI</sequence>
<dbReference type="Proteomes" id="UP001169862">
    <property type="component" value="Unassembled WGS sequence"/>
</dbReference>
<keyword evidence="1 4" id="KW-0479">Metal-binding</keyword>
<dbReference type="FunFam" id="2.60.300.12:FF:000002">
    <property type="entry name" value="Iron-sulfur cluster insertion protein ErpA"/>
    <property type="match status" value="1"/>
</dbReference>
<organism evidence="6 8">
    <name type="scientific">Neptunomonas phycophila</name>
    <dbReference type="NCBI Taxonomy" id="1572645"/>
    <lineage>
        <taxon>Bacteria</taxon>
        <taxon>Pseudomonadati</taxon>
        <taxon>Pseudomonadota</taxon>
        <taxon>Gammaproteobacteria</taxon>
        <taxon>Oceanospirillales</taxon>
        <taxon>Oceanospirillaceae</taxon>
        <taxon>Neptunomonas</taxon>
    </lineage>
</organism>
<dbReference type="GO" id="GO:0005829">
    <property type="term" value="C:cytosol"/>
    <property type="evidence" value="ECO:0007669"/>
    <property type="project" value="TreeGrafter"/>
</dbReference>
<dbReference type="RefSeq" id="WP_075173045.1">
    <property type="nucleotide sequence ID" value="NZ_CAXHZV010000004.1"/>
</dbReference>
<dbReference type="PANTHER" id="PTHR43011">
    <property type="entry name" value="IRON-SULFUR CLUSTER ASSEMBLY 2 HOMOLOG, MITOCHONDRIAL"/>
    <property type="match status" value="1"/>
</dbReference>
<gene>
    <name evidence="4 6" type="primary">erpA</name>
    <name evidence="6" type="ORF">Q4490_08745</name>
    <name evidence="7" type="ORF">Q8W30_06420</name>
</gene>
<dbReference type="PANTHER" id="PTHR43011:SF1">
    <property type="entry name" value="IRON-SULFUR CLUSTER ASSEMBLY 2 HOMOLOG, MITOCHONDRIAL"/>
    <property type="match status" value="1"/>
</dbReference>
<dbReference type="GO" id="GO:0051537">
    <property type="term" value="F:2 iron, 2 sulfur cluster binding"/>
    <property type="evidence" value="ECO:0007669"/>
    <property type="project" value="UniProtKB-ARBA"/>
</dbReference>
<evidence type="ECO:0000256" key="4">
    <source>
        <dbReference type="HAMAP-Rule" id="MF_01380"/>
    </source>
</evidence>
<feature type="binding site" evidence="4">
    <location>
        <position position="44"/>
    </location>
    <ligand>
        <name>iron-sulfur cluster</name>
        <dbReference type="ChEBI" id="CHEBI:30408"/>
    </ligand>
</feature>
<dbReference type="SUPFAM" id="SSF89360">
    <property type="entry name" value="HesB-like domain"/>
    <property type="match status" value="1"/>
</dbReference>
<dbReference type="Gene3D" id="2.60.300.12">
    <property type="entry name" value="HesB-like domain"/>
    <property type="match status" value="1"/>
</dbReference>
<dbReference type="GO" id="GO:0005506">
    <property type="term" value="F:iron ion binding"/>
    <property type="evidence" value="ECO:0007669"/>
    <property type="project" value="UniProtKB-UniRule"/>
</dbReference>
<dbReference type="InterPro" id="IPR016092">
    <property type="entry name" value="ATAP"/>
</dbReference>
<dbReference type="GO" id="GO:0016226">
    <property type="term" value="P:iron-sulfur cluster assembly"/>
    <property type="evidence" value="ECO:0007669"/>
    <property type="project" value="UniProtKB-UniRule"/>
</dbReference>
<comment type="caution">
    <text evidence="6">The sequence shown here is derived from an EMBL/GenBank/DDBJ whole genome shotgun (WGS) entry which is preliminary data.</text>
</comment>
<keyword evidence="9" id="KW-1185">Reference proteome</keyword>
<keyword evidence="2 4" id="KW-0408">Iron</keyword>
<dbReference type="Proteomes" id="UP001177341">
    <property type="component" value="Unassembled WGS sequence"/>
</dbReference>
<feature type="domain" description="Core" evidence="5">
    <location>
        <begin position="12"/>
        <end position="111"/>
    </location>
</feature>
<evidence type="ECO:0000256" key="2">
    <source>
        <dbReference type="ARBA" id="ARBA00023004"/>
    </source>
</evidence>
<dbReference type="EMBL" id="JAUOPG010000004">
    <property type="protein sequence ID" value="MDO6453652.1"/>
    <property type="molecule type" value="Genomic_DNA"/>
</dbReference>
<comment type="subunit">
    <text evidence="4">Homodimer.</text>
</comment>
<evidence type="ECO:0000313" key="8">
    <source>
        <dbReference type="Proteomes" id="UP001169862"/>
    </source>
</evidence>
<dbReference type="GO" id="GO:0051539">
    <property type="term" value="F:4 iron, 4 sulfur cluster binding"/>
    <property type="evidence" value="ECO:0007669"/>
    <property type="project" value="TreeGrafter"/>
</dbReference>
<evidence type="ECO:0000259" key="5">
    <source>
        <dbReference type="Pfam" id="PF01521"/>
    </source>
</evidence>
<protein>
    <recommendedName>
        <fullName evidence="4">Iron-sulfur cluster insertion protein ErpA</fullName>
    </recommendedName>
</protein>
<reference evidence="6" key="1">
    <citation type="submission" date="2023-07" db="EMBL/GenBank/DDBJ databases">
        <title>Genome content predicts the carbon catabolic preferences of heterotrophic bacteria.</title>
        <authorList>
            <person name="Gralka M."/>
        </authorList>
    </citation>
    <scope>NUCLEOTIDE SEQUENCE</scope>
    <source>
        <strain evidence="7">5G01</strain>
        <strain evidence="6">I2M16</strain>
    </source>
</reference>
<feature type="binding site" evidence="4">
    <location>
        <position position="110"/>
    </location>
    <ligand>
        <name>iron-sulfur cluster</name>
        <dbReference type="ChEBI" id="CHEBI:30408"/>
    </ligand>
</feature>
<comment type="similarity">
    <text evidence="4">Belongs to the HesB/IscA family.</text>
</comment>
<dbReference type="EMBL" id="JAUYVO010000004">
    <property type="protein sequence ID" value="MDP2522204.1"/>
    <property type="molecule type" value="Genomic_DNA"/>
</dbReference>
<dbReference type="InterPro" id="IPR035903">
    <property type="entry name" value="HesB-like_dom_sf"/>
</dbReference>
<comment type="function">
    <text evidence="4">Required for insertion of 4Fe-4S clusters for at least IspG.</text>
</comment>
<dbReference type="HAMAP" id="MF_01380">
    <property type="entry name" value="Fe_S_insert_ErpA"/>
    <property type="match status" value="1"/>
</dbReference>
<dbReference type="InterPro" id="IPR017870">
    <property type="entry name" value="FeS_cluster_insertion_CS"/>
</dbReference>
<dbReference type="AlphaFoldDB" id="A0AAW7XKS0"/>
<name>A0AAW7XKS0_9GAMM</name>
<dbReference type="NCBIfam" id="NF010147">
    <property type="entry name" value="PRK13623.1"/>
    <property type="match status" value="1"/>
</dbReference>
<dbReference type="PROSITE" id="PS01152">
    <property type="entry name" value="HESB"/>
    <property type="match status" value="1"/>
</dbReference>
<evidence type="ECO:0000313" key="7">
    <source>
        <dbReference type="EMBL" id="MDP2522204.1"/>
    </source>
</evidence>
<comment type="cofactor">
    <cofactor evidence="4">
        <name>iron-sulfur cluster</name>
        <dbReference type="ChEBI" id="CHEBI:30408"/>
    </cofactor>
    <text evidence="4">Binds 1 iron-sulfur cluster per subunit.</text>
</comment>
<dbReference type="InterPro" id="IPR000361">
    <property type="entry name" value="ATAP_core_dom"/>
</dbReference>
<evidence type="ECO:0000256" key="3">
    <source>
        <dbReference type="ARBA" id="ARBA00023014"/>
    </source>
</evidence>
<dbReference type="InterPro" id="IPR023063">
    <property type="entry name" value="ErpA_proteobact"/>
</dbReference>
<dbReference type="GeneID" id="89457541"/>
<keyword evidence="3 4" id="KW-0411">Iron-sulfur</keyword>
<evidence type="ECO:0000313" key="9">
    <source>
        <dbReference type="Proteomes" id="UP001177341"/>
    </source>
</evidence>
<proteinExistence type="inferred from homology"/>
<dbReference type="Pfam" id="PF01521">
    <property type="entry name" value="Fe-S_biosyn"/>
    <property type="match status" value="1"/>
</dbReference>
<feature type="binding site" evidence="4">
    <location>
        <position position="108"/>
    </location>
    <ligand>
        <name>iron-sulfur cluster</name>
        <dbReference type="ChEBI" id="CHEBI:30408"/>
    </ligand>
</feature>
<evidence type="ECO:0000313" key="6">
    <source>
        <dbReference type="EMBL" id="MDO6453652.1"/>
    </source>
</evidence>
<evidence type="ECO:0000256" key="1">
    <source>
        <dbReference type="ARBA" id="ARBA00022723"/>
    </source>
</evidence>